<dbReference type="InterPro" id="IPR012338">
    <property type="entry name" value="Beta-lactam/transpept-like"/>
</dbReference>
<gene>
    <name evidence="4" type="ORF">ALECFALPRED_007369</name>
</gene>
<dbReference type="OrthoDB" id="3432386at2759"/>
<dbReference type="InterPro" id="IPR050789">
    <property type="entry name" value="Diverse_Enzym_Activities"/>
</dbReference>
<reference evidence="4" key="1">
    <citation type="submission" date="2021-03" db="EMBL/GenBank/DDBJ databases">
        <authorList>
            <person name="Tagirdzhanova G."/>
        </authorList>
    </citation>
    <scope>NUCLEOTIDE SEQUENCE</scope>
</reference>
<feature type="domain" description="Beta-lactamase-related" evidence="3">
    <location>
        <begin position="28"/>
        <end position="387"/>
    </location>
</feature>
<keyword evidence="2" id="KW-0378">Hydrolase</keyword>
<dbReference type="EMBL" id="CAJPDR010000482">
    <property type="protein sequence ID" value="CAF9937692.1"/>
    <property type="molecule type" value="Genomic_DNA"/>
</dbReference>
<dbReference type="PANTHER" id="PTHR43283">
    <property type="entry name" value="BETA-LACTAMASE-RELATED"/>
    <property type="match status" value="1"/>
</dbReference>
<evidence type="ECO:0000313" key="5">
    <source>
        <dbReference type="Proteomes" id="UP000664203"/>
    </source>
</evidence>
<dbReference type="SUPFAM" id="SSF56601">
    <property type="entry name" value="beta-lactamase/transpeptidase-like"/>
    <property type="match status" value="1"/>
</dbReference>
<proteinExistence type="inferred from homology"/>
<name>A0A8H3G6H9_9LECA</name>
<dbReference type="Gene3D" id="3.40.710.10">
    <property type="entry name" value="DD-peptidase/beta-lactamase superfamily"/>
    <property type="match status" value="1"/>
</dbReference>
<sequence>MSEKKLDLQELDQILKKNTSELRNPLQGVSFSVFNNKGDTLYSKAYGSRTLEPQSEPLTTDTPIWTASLTKLITTVACMIAVDQGLIGLDDNVREIVPELKDIELLAGFEDSDSKQRKPILKAVEAPISLRQLLNHTSGFTYDVFDAGLMEWSRGLGRTAHSHCGSYEGYKHPLIHEPGQGWAYGPGMDWAGRAVELLSGLTLEDFMQKHIFSPLSMHSTTFRPEKVPGYLSRRMSHAIRDPATGVLIPGGGRHLLALPAQDCIGGMGLYSTPSELLKVLKEVLAGGGSIVKRESVAEMLKAQLNEETNAAFGKVIDGRAKHHLRQTWPEGYDGTFGLSASINLDDFPGRRSKDSMNWAGSSGLHAWIDPSSGIGGLLTTQLSPPGDPMFTKCLIDLETAVYSQLRATN</sequence>
<dbReference type="PANTHER" id="PTHR43283:SF17">
    <property type="entry name" value="(LOVD), PUTATIVE (AFU_ORTHOLOGUE AFUA_5G00920)-RELATED"/>
    <property type="match status" value="1"/>
</dbReference>
<evidence type="ECO:0000313" key="4">
    <source>
        <dbReference type="EMBL" id="CAF9937692.1"/>
    </source>
</evidence>
<keyword evidence="5" id="KW-1185">Reference proteome</keyword>
<evidence type="ECO:0000256" key="1">
    <source>
        <dbReference type="ARBA" id="ARBA00009009"/>
    </source>
</evidence>
<comment type="similarity">
    <text evidence="1">Belongs to the class-A beta-lactamase family.</text>
</comment>
<evidence type="ECO:0000259" key="3">
    <source>
        <dbReference type="Pfam" id="PF00144"/>
    </source>
</evidence>
<accession>A0A8H3G6H9</accession>
<dbReference type="AlphaFoldDB" id="A0A8H3G6H9"/>
<dbReference type="GO" id="GO:0016787">
    <property type="term" value="F:hydrolase activity"/>
    <property type="evidence" value="ECO:0007669"/>
    <property type="project" value="UniProtKB-KW"/>
</dbReference>
<dbReference type="Pfam" id="PF00144">
    <property type="entry name" value="Beta-lactamase"/>
    <property type="match status" value="1"/>
</dbReference>
<dbReference type="InterPro" id="IPR001466">
    <property type="entry name" value="Beta-lactam-related"/>
</dbReference>
<comment type="caution">
    <text evidence="4">The sequence shown here is derived from an EMBL/GenBank/DDBJ whole genome shotgun (WGS) entry which is preliminary data.</text>
</comment>
<protein>
    <recommendedName>
        <fullName evidence="3">Beta-lactamase-related domain-containing protein</fullName>
    </recommendedName>
</protein>
<organism evidence="4 5">
    <name type="scientific">Alectoria fallacina</name>
    <dbReference type="NCBI Taxonomy" id="1903189"/>
    <lineage>
        <taxon>Eukaryota</taxon>
        <taxon>Fungi</taxon>
        <taxon>Dikarya</taxon>
        <taxon>Ascomycota</taxon>
        <taxon>Pezizomycotina</taxon>
        <taxon>Lecanoromycetes</taxon>
        <taxon>OSLEUM clade</taxon>
        <taxon>Lecanoromycetidae</taxon>
        <taxon>Lecanorales</taxon>
        <taxon>Lecanorineae</taxon>
        <taxon>Parmeliaceae</taxon>
        <taxon>Alectoria</taxon>
    </lineage>
</organism>
<dbReference type="Proteomes" id="UP000664203">
    <property type="component" value="Unassembled WGS sequence"/>
</dbReference>
<evidence type="ECO:0000256" key="2">
    <source>
        <dbReference type="ARBA" id="ARBA00022801"/>
    </source>
</evidence>